<evidence type="ECO:0000256" key="3">
    <source>
        <dbReference type="SAM" id="SignalP"/>
    </source>
</evidence>
<dbReference type="Pfam" id="PF23585">
    <property type="entry name" value="DUF7137"/>
    <property type="match status" value="1"/>
</dbReference>
<feature type="domain" description="DUF7137" evidence="4">
    <location>
        <begin position="152"/>
        <end position="283"/>
    </location>
</feature>
<feature type="transmembrane region" description="Helical" evidence="2">
    <location>
        <begin position="298"/>
        <end position="319"/>
    </location>
</feature>
<dbReference type="Proteomes" id="UP001562354">
    <property type="component" value="Unassembled WGS sequence"/>
</dbReference>
<keyword evidence="6" id="KW-1185">Reference proteome</keyword>
<evidence type="ECO:0000313" key="5">
    <source>
        <dbReference type="EMBL" id="KAL1311377.1"/>
    </source>
</evidence>
<dbReference type="InterPro" id="IPR055561">
    <property type="entry name" value="DUF7137"/>
</dbReference>
<feature type="signal peptide" evidence="3">
    <location>
        <begin position="1"/>
        <end position="18"/>
    </location>
</feature>
<dbReference type="EMBL" id="JBFMKM010000003">
    <property type="protein sequence ID" value="KAL1311377.1"/>
    <property type="molecule type" value="Genomic_DNA"/>
</dbReference>
<sequence length="320" mass="33202">MRPSQLLSIALLSTTISAWSMDSLTENKAVQRIENLFRRQDQDSSSEDANVPTATFAQPSKSNSGSASASASATQANESKSSDGDSSSTQFSKASATDKSSAAASSGASSAKPSGSSGSGTAKSTGSAKTTGKSTGKSSAATTKTYGNSVGFGGISMLVPAATDSSSYYKIGDNVTFAWNYTSLSVTPTAVDILATCTANSATYTLAMNQTIGNATGAVTWDTRETGTMPLLTETYTLMIHDAAIDVTQTAQYGHLAAYTQHVFAMYTPQPYKGLNEGWKCVTCSGAMSNMERQTMGFMLGMMVVAITTFTIFAGNFGVL</sequence>
<keyword evidence="3" id="KW-0732">Signal</keyword>
<protein>
    <recommendedName>
        <fullName evidence="4">DUF7137 domain-containing protein</fullName>
    </recommendedName>
</protein>
<keyword evidence="2" id="KW-1133">Transmembrane helix</keyword>
<dbReference type="PANTHER" id="PTHR42028">
    <property type="entry name" value="CHROMOSOME 1, WHOLE GENOME SHOTGUN SEQUENCE"/>
    <property type="match status" value="1"/>
</dbReference>
<evidence type="ECO:0000259" key="4">
    <source>
        <dbReference type="Pfam" id="PF23585"/>
    </source>
</evidence>
<proteinExistence type="predicted"/>
<feature type="region of interest" description="Disordered" evidence="1">
    <location>
        <begin position="38"/>
        <end position="140"/>
    </location>
</feature>
<keyword evidence="2" id="KW-0812">Transmembrane</keyword>
<dbReference type="RefSeq" id="XP_069204226.1">
    <property type="nucleotide sequence ID" value="XM_069340753.1"/>
</dbReference>
<keyword evidence="2" id="KW-0472">Membrane</keyword>
<name>A0ABR3PPN4_9PEZI</name>
<accession>A0ABR3PPN4</accession>
<organism evidence="5 6">
    <name type="scientific">Neodothiora populina</name>
    <dbReference type="NCBI Taxonomy" id="2781224"/>
    <lineage>
        <taxon>Eukaryota</taxon>
        <taxon>Fungi</taxon>
        <taxon>Dikarya</taxon>
        <taxon>Ascomycota</taxon>
        <taxon>Pezizomycotina</taxon>
        <taxon>Dothideomycetes</taxon>
        <taxon>Dothideomycetidae</taxon>
        <taxon>Dothideales</taxon>
        <taxon>Dothioraceae</taxon>
        <taxon>Neodothiora</taxon>
    </lineage>
</organism>
<reference evidence="5 6" key="1">
    <citation type="submission" date="2024-07" db="EMBL/GenBank/DDBJ databases">
        <title>Draft sequence of the Neodothiora populina.</title>
        <authorList>
            <person name="Drown D.D."/>
            <person name="Schuette U.S."/>
            <person name="Buechlein A.B."/>
            <person name="Rusch D.R."/>
            <person name="Winton L.W."/>
            <person name="Adams G.A."/>
        </authorList>
    </citation>
    <scope>NUCLEOTIDE SEQUENCE [LARGE SCALE GENOMIC DNA]</scope>
    <source>
        <strain evidence="5 6">CPC 39397</strain>
    </source>
</reference>
<dbReference type="PANTHER" id="PTHR42028:SF1">
    <property type="entry name" value="YALI0E30657P"/>
    <property type="match status" value="1"/>
</dbReference>
<comment type="caution">
    <text evidence="5">The sequence shown here is derived from an EMBL/GenBank/DDBJ whole genome shotgun (WGS) entry which is preliminary data.</text>
</comment>
<evidence type="ECO:0000256" key="2">
    <source>
        <dbReference type="SAM" id="Phobius"/>
    </source>
</evidence>
<dbReference type="GeneID" id="95975249"/>
<evidence type="ECO:0000256" key="1">
    <source>
        <dbReference type="SAM" id="MobiDB-lite"/>
    </source>
</evidence>
<evidence type="ECO:0000313" key="6">
    <source>
        <dbReference type="Proteomes" id="UP001562354"/>
    </source>
</evidence>
<feature type="compositionally biased region" description="Low complexity" evidence="1">
    <location>
        <begin position="57"/>
        <end position="140"/>
    </location>
</feature>
<gene>
    <name evidence="5" type="ORF">AAFC00_001546</name>
</gene>
<feature type="chain" id="PRO_5046224265" description="DUF7137 domain-containing protein" evidence="3">
    <location>
        <begin position="19"/>
        <end position="320"/>
    </location>
</feature>